<keyword evidence="4" id="KW-1185">Reference proteome</keyword>
<dbReference type="AlphaFoldDB" id="A0A8C5L8B1"/>
<dbReference type="InterPro" id="IPR036322">
    <property type="entry name" value="WD40_repeat_dom_sf"/>
</dbReference>
<accession>A0A8C5L8B1</accession>
<dbReference type="OMA" id="PREETTX"/>
<protein>
    <recommendedName>
        <fullName evidence="2">HPS5-like beta-propeller domain-containing protein</fullName>
    </recommendedName>
</protein>
<evidence type="ECO:0000313" key="4">
    <source>
        <dbReference type="Proteomes" id="UP000694385"/>
    </source>
</evidence>
<dbReference type="GO" id="GO:0005737">
    <property type="term" value="C:cytoplasm"/>
    <property type="evidence" value="ECO:0007669"/>
    <property type="project" value="TreeGrafter"/>
</dbReference>
<reference evidence="3" key="1">
    <citation type="submission" date="2025-08" db="UniProtKB">
        <authorList>
            <consortium name="Ensembl"/>
        </authorList>
    </citation>
    <scope>IDENTIFICATION</scope>
</reference>
<name>A0A8C5L8B1_JACJA</name>
<dbReference type="PANTHER" id="PTHR23287:SF18">
    <property type="entry name" value="BLOC-2 COMPLEX MEMBER HPS5"/>
    <property type="match status" value="1"/>
</dbReference>
<dbReference type="GO" id="GO:0048066">
    <property type="term" value="P:developmental pigmentation"/>
    <property type="evidence" value="ECO:0007669"/>
    <property type="project" value="TreeGrafter"/>
</dbReference>
<dbReference type="Proteomes" id="UP000694385">
    <property type="component" value="Unassembled WGS sequence"/>
</dbReference>
<dbReference type="PIRSF" id="PIRSF037475">
    <property type="entry name" value="BLOC-2_complex_Hps5"/>
    <property type="match status" value="1"/>
</dbReference>
<feature type="compositionally biased region" description="Basic and acidic residues" evidence="1">
    <location>
        <begin position="366"/>
        <end position="375"/>
    </location>
</feature>
<dbReference type="Pfam" id="PF23756">
    <property type="entry name" value="Beta-prop_HPS5"/>
    <property type="match status" value="1"/>
</dbReference>
<evidence type="ECO:0000256" key="1">
    <source>
        <dbReference type="SAM" id="MobiDB-lite"/>
    </source>
</evidence>
<dbReference type="PANTHER" id="PTHR23287">
    <property type="entry name" value="RUBY-EYE2-LIKE PROTEIN"/>
    <property type="match status" value="1"/>
</dbReference>
<dbReference type="GeneTree" id="ENSGT00940000155818"/>
<dbReference type="InterPro" id="IPR035431">
    <property type="entry name" value="HPS5"/>
</dbReference>
<dbReference type="Ensembl" id="ENSJJAT00000024940.1">
    <property type="protein sequence ID" value="ENSJJAP00000018410.1"/>
    <property type="gene ID" value="ENSJJAG00000019690.1"/>
</dbReference>
<evidence type="ECO:0000259" key="2">
    <source>
        <dbReference type="Pfam" id="PF23756"/>
    </source>
</evidence>
<feature type="domain" description="HPS5-like beta-propeller" evidence="2">
    <location>
        <begin position="3"/>
        <end position="138"/>
    </location>
</feature>
<feature type="region of interest" description="Disordered" evidence="1">
    <location>
        <begin position="350"/>
        <end position="383"/>
    </location>
</feature>
<evidence type="ECO:0000313" key="3">
    <source>
        <dbReference type="Ensembl" id="ENSJJAP00000018410.1"/>
    </source>
</evidence>
<dbReference type="InterPro" id="IPR056499">
    <property type="entry name" value="Beta-prop_HPS5-like"/>
</dbReference>
<dbReference type="SUPFAM" id="SSF50978">
    <property type="entry name" value="WD40 repeat-like"/>
    <property type="match status" value="1"/>
</dbReference>
<sequence length="383" mass="42963">MTDYVAVATSQSLVVVWELNQERRGKPERIYVSSEHKGRTVTALCWDTALLRVFVGDHVGKVSAIKLNTSKQMKAAAAFVMSPVQTVTTVDSCIVQLDYLDGRLLMSSLTCSFLCDTDREKFWKIGNKERDGEYGVNFDGEVIGTHQFKKLLSLPPLPVITPRSELLAFPKLLHLSEPCVLTWTEKGIYIFIPQSVQVLLWSEVKDVQDVWLSTRMSCSRCVERLLRRGPWDLAARTCCLFHNSVVASRTRKSLTVEKLEHLKAQLDTATCSELISQLDKLILKCEPLDSACSSSRSSISSHESFSILDSGLYRIISSRRGSQSDEDFCSLHSQTFSEDERLKEFASHLEEDQPELGCVSTGNEDSVSHGPDKNETFLPFSIP</sequence>
<reference evidence="3" key="2">
    <citation type="submission" date="2025-09" db="UniProtKB">
        <authorList>
            <consortium name="Ensembl"/>
        </authorList>
    </citation>
    <scope>IDENTIFICATION</scope>
</reference>
<proteinExistence type="predicted"/>
<organism evidence="3 4">
    <name type="scientific">Jaculus jaculus</name>
    <name type="common">Lesser Egyptian jerboa</name>
    <dbReference type="NCBI Taxonomy" id="51337"/>
    <lineage>
        <taxon>Eukaryota</taxon>
        <taxon>Metazoa</taxon>
        <taxon>Chordata</taxon>
        <taxon>Craniata</taxon>
        <taxon>Vertebrata</taxon>
        <taxon>Euteleostomi</taxon>
        <taxon>Mammalia</taxon>
        <taxon>Eutheria</taxon>
        <taxon>Euarchontoglires</taxon>
        <taxon>Glires</taxon>
        <taxon>Rodentia</taxon>
        <taxon>Myomorpha</taxon>
        <taxon>Dipodoidea</taxon>
        <taxon>Dipodidae</taxon>
        <taxon>Dipodinae</taxon>
        <taxon>Jaculus</taxon>
    </lineage>
</organism>